<dbReference type="PROSITE" id="PS50879">
    <property type="entry name" value="RNASE_H_1"/>
    <property type="match status" value="1"/>
</dbReference>
<dbReference type="InterPro" id="IPR036397">
    <property type="entry name" value="RNaseH_sf"/>
</dbReference>
<accession>A0A1J8QDG2</accession>
<dbReference type="GO" id="GO:0004523">
    <property type="term" value="F:RNA-DNA hybrid ribonuclease activity"/>
    <property type="evidence" value="ECO:0007669"/>
    <property type="project" value="InterPro"/>
</dbReference>
<comment type="caution">
    <text evidence="3">The sequence shown here is derived from an EMBL/GenBank/DDBJ whole genome shotgun (WGS) entry which is preliminary data.</text>
</comment>
<sequence>MQKLAKDHSDFNVTVRWVPGHGGIRGNEEADKAGCLWAPPAS</sequence>
<reference evidence="3 4" key="1">
    <citation type="submission" date="2016-03" db="EMBL/GenBank/DDBJ databases">
        <title>Comparative genomics of the ectomycorrhizal sister species Rhizopogon vinicolor and Rhizopogon vesiculosus (Basidiomycota: Boletales) reveals a divergence of the mating type B locus.</title>
        <authorList>
            <person name="Mujic A.B."/>
            <person name="Kuo A."/>
            <person name="Tritt A."/>
            <person name="Lipzen A."/>
            <person name="Chen C."/>
            <person name="Johnson J."/>
            <person name="Sharma A."/>
            <person name="Barry K."/>
            <person name="Grigoriev I.V."/>
            <person name="Spatafora J.W."/>
        </authorList>
    </citation>
    <scope>NUCLEOTIDE SEQUENCE [LARGE SCALE GENOMIC DNA]</scope>
    <source>
        <strain evidence="3 4">AM-OR11-056</strain>
    </source>
</reference>
<protein>
    <recommendedName>
        <fullName evidence="2">RNase H type-1 domain-containing protein</fullName>
    </recommendedName>
</protein>
<evidence type="ECO:0000313" key="4">
    <source>
        <dbReference type="Proteomes" id="UP000183567"/>
    </source>
</evidence>
<evidence type="ECO:0000313" key="3">
    <source>
        <dbReference type="EMBL" id="OJA09804.1"/>
    </source>
</evidence>
<proteinExistence type="predicted"/>
<gene>
    <name evidence="3" type="ORF">AZE42_10937</name>
</gene>
<dbReference type="EMBL" id="LVVM01005791">
    <property type="protein sequence ID" value="OJA09804.1"/>
    <property type="molecule type" value="Genomic_DNA"/>
</dbReference>
<organism evidence="3 4">
    <name type="scientific">Rhizopogon vesiculosus</name>
    <dbReference type="NCBI Taxonomy" id="180088"/>
    <lineage>
        <taxon>Eukaryota</taxon>
        <taxon>Fungi</taxon>
        <taxon>Dikarya</taxon>
        <taxon>Basidiomycota</taxon>
        <taxon>Agaricomycotina</taxon>
        <taxon>Agaricomycetes</taxon>
        <taxon>Agaricomycetidae</taxon>
        <taxon>Boletales</taxon>
        <taxon>Suillineae</taxon>
        <taxon>Rhizopogonaceae</taxon>
        <taxon>Rhizopogon</taxon>
    </lineage>
</organism>
<feature type="region of interest" description="Disordered" evidence="1">
    <location>
        <begin position="19"/>
        <end position="42"/>
    </location>
</feature>
<keyword evidence="4" id="KW-1185">Reference proteome</keyword>
<dbReference type="OrthoDB" id="3265515at2759"/>
<name>A0A1J8QDG2_9AGAM</name>
<dbReference type="SUPFAM" id="SSF53098">
    <property type="entry name" value="Ribonuclease H-like"/>
    <property type="match status" value="1"/>
</dbReference>
<dbReference type="Gene3D" id="3.30.420.10">
    <property type="entry name" value="Ribonuclease H-like superfamily/Ribonuclease H"/>
    <property type="match status" value="1"/>
</dbReference>
<feature type="domain" description="RNase H type-1" evidence="2">
    <location>
        <begin position="1"/>
        <end position="39"/>
    </location>
</feature>
<dbReference type="GO" id="GO:0003676">
    <property type="term" value="F:nucleic acid binding"/>
    <property type="evidence" value="ECO:0007669"/>
    <property type="project" value="InterPro"/>
</dbReference>
<dbReference type="InterPro" id="IPR002156">
    <property type="entry name" value="RNaseH_domain"/>
</dbReference>
<evidence type="ECO:0000259" key="2">
    <source>
        <dbReference type="PROSITE" id="PS50879"/>
    </source>
</evidence>
<dbReference type="InterPro" id="IPR012337">
    <property type="entry name" value="RNaseH-like_sf"/>
</dbReference>
<dbReference type="AlphaFoldDB" id="A0A1J8QDG2"/>
<evidence type="ECO:0000256" key="1">
    <source>
        <dbReference type="SAM" id="MobiDB-lite"/>
    </source>
</evidence>
<dbReference type="Proteomes" id="UP000183567">
    <property type="component" value="Unassembled WGS sequence"/>
</dbReference>